<dbReference type="RefSeq" id="WP_048723471.1">
    <property type="nucleotide sequence ID" value="NZ_LFMW01000006.1"/>
</dbReference>
<dbReference type="PANTHER" id="PTHR37419">
    <property type="entry name" value="SERINE/THREONINE-PROTEIN KINASE TOXIN HIPA"/>
    <property type="match status" value="1"/>
</dbReference>
<dbReference type="STRING" id="1674920.ACR52_09780"/>
<dbReference type="PIRSF" id="PIRSF028135">
    <property type="entry name" value="UCP028135_HipA-like"/>
    <property type="match status" value="1"/>
</dbReference>
<dbReference type="InterPro" id="IPR052028">
    <property type="entry name" value="HipA_Ser/Thr_kinase"/>
</dbReference>
<keyword evidence="3" id="KW-0418">Kinase</keyword>
<dbReference type="GO" id="GO:0004674">
    <property type="term" value="F:protein serine/threonine kinase activity"/>
    <property type="evidence" value="ECO:0007669"/>
    <property type="project" value="TreeGrafter"/>
</dbReference>
<proteinExistence type="inferred from homology"/>
<evidence type="ECO:0000313" key="6">
    <source>
        <dbReference type="Proteomes" id="UP000037551"/>
    </source>
</evidence>
<evidence type="ECO:0000259" key="4">
    <source>
        <dbReference type="Pfam" id="PF07804"/>
    </source>
</evidence>
<evidence type="ECO:0000256" key="1">
    <source>
        <dbReference type="ARBA" id="ARBA00010164"/>
    </source>
</evidence>
<dbReference type="PATRIC" id="fig|1674920.3.peg.4791"/>
<gene>
    <name evidence="5" type="ORF">ACR52_09780</name>
</gene>
<reference evidence="5 6" key="1">
    <citation type="submission" date="2015-06" db="EMBL/GenBank/DDBJ databases">
        <title>Draft genome sequence of an Antarctic Pseudomonas sp. strain KG01 with full potential for biotechnological applications.</title>
        <authorList>
            <person name="Pavlov M.S."/>
            <person name="Lira F."/>
            <person name="Martinez J.L."/>
            <person name="Marshall S.H."/>
        </authorList>
    </citation>
    <scope>NUCLEOTIDE SEQUENCE [LARGE SCALE GENOMIC DNA]</scope>
    <source>
        <strain evidence="5 6">KG01</strain>
    </source>
</reference>
<comment type="caution">
    <text evidence="5">The sequence shown here is derived from an EMBL/GenBank/DDBJ whole genome shotgun (WGS) entry which is preliminary data.</text>
</comment>
<evidence type="ECO:0000256" key="3">
    <source>
        <dbReference type="ARBA" id="ARBA00022777"/>
    </source>
</evidence>
<dbReference type="GO" id="GO:0005829">
    <property type="term" value="C:cytosol"/>
    <property type="evidence" value="ECO:0007669"/>
    <property type="project" value="TreeGrafter"/>
</dbReference>
<accession>A0A0J8FZB9</accession>
<sequence>MNTPYQMTLQVFVAGDWHDAMGLEFLEPQKGFKGACKFAYKSGYLVENLEDLQLPFSKAVSARYPLDWEINFLKAAPAFLHDIAPAGAAKRFLMARVGRKKPDDVDSDLFLLGHSTPAPIGNMRIKESAEALGAGNPIGFSRQEVVIRDHAFLDYAYERGAAIGGASGAGGEAPKLLMAEDGKGLLYPDAILDDADVIQHWFIKFARNKATQTDQDILRSEFHYYKALQSLGIETVAAQGLALEEAEKPSLWMHRFDRKVTERGVERLAVESIYSMANVLIPGAEMSHVEVIQLLVSQWIVVGQKDQVADLVAEYLRRDLLNKVLGNSDNHGRNTSVIRGQSSLRLAPIYDLAPMVMDAEGIVRTTRWPEPLEAGGAINWRGVCDALAGIVDPEEAFERLRKDADHLRALPDILVAGGIPSVTLNHRHIPLGKLDLRLQEWGLR</sequence>
<dbReference type="InterPro" id="IPR012893">
    <property type="entry name" value="HipA-like_C"/>
</dbReference>
<organism evidence="5 6">
    <name type="scientific">Pseudomonas fildesensis</name>
    <dbReference type="NCBI Taxonomy" id="1674920"/>
    <lineage>
        <taxon>Bacteria</taxon>
        <taxon>Pseudomonadati</taxon>
        <taxon>Pseudomonadota</taxon>
        <taxon>Gammaproteobacteria</taxon>
        <taxon>Pseudomonadales</taxon>
        <taxon>Pseudomonadaceae</taxon>
        <taxon>Pseudomonas</taxon>
    </lineage>
</organism>
<comment type="similarity">
    <text evidence="1">Belongs to the HipA Ser/Thr kinase family.</text>
</comment>
<dbReference type="Proteomes" id="UP000037551">
    <property type="component" value="Unassembled WGS sequence"/>
</dbReference>
<keyword evidence="2" id="KW-0808">Transferase</keyword>
<evidence type="ECO:0000313" key="5">
    <source>
        <dbReference type="EMBL" id="KMT55647.1"/>
    </source>
</evidence>
<keyword evidence="6" id="KW-1185">Reference proteome</keyword>
<feature type="domain" description="HipA-like C-terminal" evidence="4">
    <location>
        <begin position="169"/>
        <end position="358"/>
    </location>
</feature>
<evidence type="ECO:0000256" key="2">
    <source>
        <dbReference type="ARBA" id="ARBA00022679"/>
    </source>
</evidence>
<dbReference type="InterPro" id="IPR016869">
    <property type="entry name" value="UCP028135_HipA-like"/>
</dbReference>
<dbReference type="PANTHER" id="PTHR37419:SF8">
    <property type="entry name" value="TOXIN YJJJ"/>
    <property type="match status" value="1"/>
</dbReference>
<dbReference type="EMBL" id="LFMW01000006">
    <property type="protein sequence ID" value="KMT55647.1"/>
    <property type="molecule type" value="Genomic_DNA"/>
</dbReference>
<name>A0A0J8FZB9_9PSED</name>
<protein>
    <submittedName>
        <fullName evidence="5">Toxin HipA</fullName>
    </submittedName>
</protein>
<dbReference type="AlphaFoldDB" id="A0A0J8FZB9"/>
<dbReference type="Pfam" id="PF07804">
    <property type="entry name" value="HipA_C"/>
    <property type="match status" value="1"/>
</dbReference>